<reference evidence="2" key="1">
    <citation type="submission" date="2021-12" db="EMBL/GenBank/DDBJ databases">
        <authorList>
            <person name="Zaccaron A."/>
            <person name="Stergiopoulos I."/>
        </authorList>
    </citation>
    <scope>NUCLEOTIDE SEQUENCE</scope>
    <source>
        <strain evidence="2">Race5_Kim</strain>
    </source>
</reference>
<dbReference type="AlphaFoldDB" id="A0A9Q8USL7"/>
<dbReference type="Pfam" id="PF20150">
    <property type="entry name" value="2EXR"/>
    <property type="match status" value="1"/>
</dbReference>
<dbReference type="EMBL" id="CP090170">
    <property type="protein sequence ID" value="UJO20921.1"/>
    <property type="molecule type" value="Genomic_DNA"/>
</dbReference>
<reference evidence="2" key="2">
    <citation type="journal article" date="2022" name="Microb. Genom.">
        <title>A chromosome-scale genome assembly of the tomato pathogen Cladosporium fulvum reveals a compartmentalized genome architecture and the presence of a dispensable chromosome.</title>
        <authorList>
            <person name="Zaccaron A.Z."/>
            <person name="Chen L.H."/>
            <person name="Samaras A."/>
            <person name="Stergiopoulos I."/>
        </authorList>
    </citation>
    <scope>NUCLEOTIDE SEQUENCE</scope>
    <source>
        <strain evidence="2">Race5_Kim</strain>
    </source>
</reference>
<protein>
    <recommendedName>
        <fullName evidence="1">2EXR domain-containing protein</fullName>
    </recommendedName>
</protein>
<sequence>MSTSTPKDSPPAMSGAESTVAPDISNATIHNDNNSMLIRLPAELRNRIFSYCMPEPAVSRKPCDRTVLRPPPLMQVCRQIRHETIAIHYTTCTFIARLDEDIVRWAKAIGPQAPPLLRSIKLASAPSYSPLASQRSQLLERMARIYAQFEGDEGSALRPRTLQASVYFRTSRDSISETKMETLNETEIAAIVAPHQPGCDGLWCCIHKCL</sequence>
<dbReference type="OrthoDB" id="5413827at2759"/>
<evidence type="ECO:0000313" key="3">
    <source>
        <dbReference type="Proteomes" id="UP000756132"/>
    </source>
</evidence>
<dbReference type="InterPro" id="IPR038883">
    <property type="entry name" value="AN11006-like"/>
</dbReference>
<evidence type="ECO:0000259" key="1">
    <source>
        <dbReference type="Pfam" id="PF20150"/>
    </source>
</evidence>
<dbReference type="Proteomes" id="UP000756132">
    <property type="component" value="Chromosome 8"/>
</dbReference>
<dbReference type="PANTHER" id="PTHR42085">
    <property type="entry name" value="F-BOX DOMAIN-CONTAINING PROTEIN"/>
    <property type="match status" value="1"/>
</dbReference>
<accession>A0A9Q8USL7</accession>
<keyword evidence="3" id="KW-1185">Reference proteome</keyword>
<dbReference type="GeneID" id="71990762"/>
<gene>
    <name evidence="2" type="ORF">CLAFUR5_10884</name>
</gene>
<name>A0A9Q8USL7_PASFU</name>
<organism evidence="2 3">
    <name type="scientific">Passalora fulva</name>
    <name type="common">Tomato leaf mold</name>
    <name type="synonym">Cladosporium fulvum</name>
    <dbReference type="NCBI Taxonomy" id="5499"/>
    <lineage>
        <taxon>Eukaryota</taxon>
        <taxon>Fungi</taxon>
        <taxon>Dikarya</taxon>
        <taxon>Ascomycota</taxon>
        <taxon>Pezizomycotina</taxon>
        <taxon>Dothideomycetes</taxon>
        <taxon>Dothideomycetidae</taxon>
        <taxon>Mycosphaerellales</taxon>
        <taxon>Mycosphaerellaceae</taxon>
        <taxon>Fulvia</taxon>
    </lineage>
</organism>
<evidence type="ECO:0000313" key="2">
    <source>
        <dbReference type="EMBL" id="UJO20921.1"/>
    </source>
</evidence>
<dbReference type="RefSeq" id="XP_047765287.1">
    <property type="nucleotide sequence ID" value="XM_047910032.1"/>
</dbReference>
<proteinExistence type="predicted"/>
<dbReference type="KEGG" id="ffu:CLAFUR5_10884"/>
<feature type="domain" description="2EXR" evidence="1">
    <location>
        <begin position="39"/>
        <end position="95"/>
    </location>
</feature>
<dbReference type="PANTHER" id="PTHR42085:SF1">
    <property type="entry name" value="F-BOX DOMAIN-CONTAINING PROTEIN"/>
    <property type="match status" value="1"/>
</dbReference>
<dbReference type="InterPro" id="IPR045518">
    <property type="entry name" value="2EXR"/>
</dbReference>